<keyword evidence="3" id="KW-1185">Reference proteome</keyword>
<protein>
    <recommendedName>
        <fullName evidence="4">DUF3137 domain-containing protein</fullName>
    </recommendedName>
</protein>
<evidence type="ECO:0000313" key="3">
    <source>
        <dbReference type="Proteomes" id="UP000298213"/>
    </source>
</evidence>
<gene>
    <name evidence="2" type="ORF">E2493_18490</name>
</gene>
<comment type="caution">
    <text evidence="2">The sequence shown here is derived from an EMBL/GenBank/DDBJ whole genome shotgun (WGS) entry which is preliminary data.</text>
</comment>
<keyword evidence="1" id="KW-0472">Membrane</keyword>
<keyword evidence="1" id="KW-1133">Transmembrane helix</keyword>
<name>A0A4Y8ZL47_9SPHN</name>
<dbReference type="EMBL" id="SPDV01000055">
    <property type="protein sequence ID" value="TFI56750.1"/>
    <property type="molecule type" value="Genomic_DNA"/>
</dbReference>
<keyword evidence="1" id="KW-0812">Transmembrane</keyword>
<evidence type="ECO:0008006" key="4">
    <source>
        <dbReference type="Google" id="ProtNLM"/>
    </source>
</evidence>
<evidence type="ECO:0000313" key="2">
    <source>
        <dbReference type="EMBL" id="TFI56750.1"/>
    </source>
</evidence>
<dbReference type="RefSeq" id="WP_135089866.1">
    <property type="nucleotide sequence ID" value="NZ_SPDV01000055.1"/>
</dbReference>
<sequence length="302" mass="32121">MVDLAACGWSVLSADQAIQHRIAKAEAERGEPRPRHWGCLAVAIIAALLAFFLLFPEDGFPVAGTLAALGIVAAAATQVQRGVVGVGADSIDPWLLPAVAERAGLLFVRDWFEPYGLAGAGAFLLERVPSNARAENLAAISVDEIAVAATYSLERGLTGRVYRVIPGRRERQVPLQSVKEPITLVLPKGGKAAVPSDGVQLRPVDIEGDPCFDAALEVFSTDPAAACAMLGADLRALLTEIAEGGAVRAYFRGGEAFVLAPDPLRSVASPDVRPVEDYARETAEVFRSVLEKLVRLRECMAR</sequence>
<organism evidence="2 3">
    <name type="scientific">Sphingomonas parva</name>
    <dbReference type="NCBI Taxonomy" id="2555898"/>
    <lineage>
        <taxon>Bacteria</taxon>
        <taxon>Pseudomonadati</taxon>
        <taxon>Pseudomonadota</taxon>
        <taxon>Alphaproteobacteria</taxon>
        <taxon>Sphingomonadales</taxon>
        <taxon>Sphingomonadaceae</taxon>
        <taxon>Sphingomonas</taxon>
    </lineage>
</organism>
<dbReference type="AlphaFoldDB" id="A0A4Y8ZL47"/>
<proteinExistence type="predicted"/>
<reference evidence="2 3" key="1">
    <citation type="submission" date="2019-03" db="EMBL/GenBank/DDBJ databases">
        <title>Genome sequence of Sphingomonas sp. 17J27-24.</title>
        <authorList>
            <person name="Kim M."/>
            <person name="Maeng S."/>
            <person name="Sathiyaraj S."/>
        </authorList>
    </citation>
    <scope>NUCLEOTIDE SEQUENCE [LARGE SCALE GENOMIC DNA]</scope>
    <source>
        <strain evidence="2 3">17J27-24</strain>
    </source>
</reference>
<feature type="transmembrane region" description="Helical" evidence="1">
    <location>
        <begin position="37"/>
        <end position="55"/>
    </location>
</feature>
<accession>A0A4Y8ZL47</accession>
<evidence type="ECO:0000256" key="1">
    <source>
        <dbReference type="SAM" id="Phobius"/>
    </source>
</evidence>
<dbReference type="Proteomes" id="UP000298213">
    <property type="component" value="Unassembled WGS sequence"/>
</dbReference>